<reference evidence="2" key="1">
    <citation type="submission" date="2020-09" db="EMBL/GenBank/DDBJ databases">
        <title>Taishania pollutisoli gen. nov., sp. nov., Isolated from Tetrabromobisphenol A-Contaminated Soil.</title>
        <authorList>
            <person name="Chen Q."/>
        </authorList>
    </citation>
    <scope>NUCLEOTIDE SEQUENCE</scope>
    <source>
        <strain evidence="2">CZZ-1</strain>
    </source>
</reference>
<name>A0A8J6PK91_9FLAO</name>
<dbReference type="Proteomes" id="UP000652681">
    <property type="component" value="Unassembled WGS sequence"/>
</dbReference>
<keyword evidence="1" id="KW-0472">Membrane</keyword>
<sequence length="132" mass="15319">MCLLKIYTLNFAAQSHRTASAFNFFFCPRTRERKFLFRGVRWHTKNANVPYRLFPHFSMLALTSLSIRSFALMQKNQKIKAKICCHALLAFLTALALRLLRPKSQFTPTLGPHFCRATARPNFNGNTIFYLT</sequence>
<evidence type="ECO:0000256" key="1">
    <source>
        <dbReference type="SAM" id="Phobius"/>
    </source>
</evidence>
<proteinExistence type="predicted"/>
<organism evidence="2 3">
    <name type="scientific">Taishania pollutisoli</name>
    <dbReference type="NCBI Taxonomy" id="2766479"/>
    <lineage>
        <taxon>Bacteria</taxon>
        <taxon>Pseudomonadati</taxon>
        <taxon>Bacteroidota</taxon>
        <taxon>Flavobacteriia</taxon>
        <taxon>Flavobacteriales</taxon>
        <taxon>Crocinitomicaceae</taxon>
        <taxon>Taishania</taxon>
    </lineage>
</organism>
<comment type="caution">
    <text evidence="2">The sequence shown here is derived from an EMBL/GenBank/DDBJ whole genome shotgun (WGS) entry which is preliminary data.</text>
</comment>
<evidence type="ECO:0000313" key="2">
    <source>
        <dbReference type="EMBL" id="MBC9813371.1"/>
    </source>
</evidence>
<dbReference type="AlphaFoldDB" id="A0A8J6PK91"/>
<keyword evidence="1" id="KW-1133">Transmembrane helix</keyword>
<protein>
    <submittedName>
        <fullName evidence="2">Uncharacterized protein</fullName>
    </submittedName>
</protein>
<dbReference type="RefSeq" id="WP_216714528.1">
    <property type="nucleotide sequence ID" value="NZ_JACVEL010000009.1"/>
</dbReference>
<dbReference type="EMBL" id="JACVEL010000009">
    <property type="protein sequence ID" value="MBC9813371.1"/>
    <property type="molecule type" value="Genomic_DNA"/>
</dbReference>
<keyword evidence="1" id="KW-0812">Transmembrane</keyword>
<gene>
    <name evidence="2" type="ORF">H9Y05_12910</name>
</gene>
<accession>A0A8J6PK91</accession>
<evidence type="ECO:0000313" key="3">
    <source>
        <dbReference type="Proteomes" id="UP000652681"/>
    </source>
</evidence>
<feature type="transmembrane region" description="Helical" evidence="1">
    <location>
        <begin position="83"/>
        <end position="100"/>
    </location>
</feature>
<keyword evidence="3" id="KW-1185">Reference proteome</keyword>